<evidence type="ECO:0000256" key="1">
    <source>
        <dbReference type="SAM" id="Coils"/>
    </source>
</evidence>
<dbReference type="Pfam" id="PF11180">
    <property type="entry name" value="DUF2968"/>
    <property type="match status" value="1"/>
</dbReference>
<protein>
    <submittedName>
        <fullName evidence="2">Uncharacterized protein</fullName>
    </submittedName>
</protein>
<dbReference type="AlphaFoldDB" id="A0A6J5H2I0"/>
<sequence>MQCMSTGIHAESQLLTVESGGLFYSTAMHSRHVAYNRICKTLLKKHFDLRAPFVANATGSDQVGQDGERLAVGAPHSVNPLCSATLPPSRSGGQDIRKVTLAEVEHLEATGALTVCRVFRSFSYAASLLLHRADLVYYATLHQDGALWRVLTMGELESAETAFRHFTQQATHLSEEDMRRTLLEAQNDQLIRLIEQAQTQSERLRIDLESHAAQAQLVAQRQQQARREIAQLEAQRVAAQAQLNRLRRQIHQLDLAGNERFPRQPIRQIRTTAAPD</sequence>
<evidence type="ECO:0000313" key="3">
    <source>
        <dbReference type="Proteomes" id="UP000494252"/>
    </source>
</evidence>
<accession>A0A6J5H2I0</accession>
<reference evidence="2 3" key="1">
    <citation type="submission" date="2020-04" db="EMBL/GenBank/DDBJ databases">
        <authorList>
            <person name="De Canck E."/>
        </authorList>
    </citation>
    <scope>NUCLEOTIDE SEQUENCE [LARGE SCALE GENOMIC DNA]</scope>
    <source>
        <strain evidence="2 3">LMG 27177</strain>
    </source>
</reference>
<name>A0A6J5H2I0_9BURK</name>
<feature type="coiled-coil region" evidence="1">
    <location>
        <begin position="180"/>
        <end position="256"/>
    </location>
</feature>
<organism evidence="2 3">
    <name type="scientific">Paraburkholderia fynbosensis</name>
    <dbReference type="NCBI Taxonomy" id="1200993"/>
    <lineage>
        <taxon>Bacteria</taxon>
        <taxon>Pseudomonadati</taxon>
        <taxon>Pseudomonadota</taxon>
        <taxon>Betaproteobacteria</taxon>
        <taxon>Burkholderiales</taxon>
        <taxon>Burkholderiaceae</taxon>
        <taxon>Paraburkholderia</taxon>
    </lineage>
</organism>
<evidence type="ECO:0000313" key="2">
    <source>
        <dbReference type="EMBL" id="CAB3809374.1"/>
    </source>
</evidence>
<keyword evidence="1" id="KW-0175">Coiled coil</keyword>
<gene>
    <name evidence="2" type="ORF">LMG27177_06788</name>
</gene>
<dbReference type="EMBL" id="CADIKI010000029">
    <property type="protein sequence ID" value="CAB3809374.1"/>
    <property type="molecule type" value="Genomic_DNA"/>
</dbReference>
<proteinExistence type="predicted"/>
<keyword evidence="3" id="KW-1185">Reference proteome</keyword>
<dbReference type="Proteomes" id="UP000494252">
    <property type="component" value="Unassembled WGS sequence"/>
</dbReference>
<dbReference type="InterPro" id="IPR021350">
    <property type="entry name" value="DUF2968"/>
</dbReference>